<dbReference type="InterPro" id="IPR029016">
    <property type="entry name" value="GAF-like_dom_sf"/>
</dbReference>
<evidence type="ECO:0000256" key="6">
    <source>
        <dbReference type="SAM" id="MobiDB-lite"/>
    </source>
</evidence>
<keyword evidence="11" id="KW-1185">Reference proteome</keyword>
<sequence>MPDDSDATRALSPNRPNRPTEPVRVAYVDTDQAFAELVVTGLELAGDIEAEALPDGESALATLSAVDCVVCAYDLPDGDAPALVERIRRERPSLPVILFSAASPGEVDRAVAAGVTDHLRRSDTVEHHERLADRVRTAVSESRAHTNYREVFEKVDAGLVVYHPETGDVDDVNERFCEMFGFDRETLLERSLADVTLAADDDEKDRAADHIAAAIDGDPQRFESHARTVAGEELWVEISLKLATIDGNERLLAIVRDVGERKRRERELEEERAFVESVLDGLPDVLYTVGAGGDILRWNDRVTAVTGYTDAEIAEMSAFEFVPEHDHDRIMAAIAAVVDEGEMVTIASHLLTKDGREVPYEFTGAPITDTDGEVVGLTGIGRDISEQAEREALLERQRDELERLDRINSVIRSVVRSLVDAESRETIEQRVCDRLADSESYRFAWVGDRSGPDGRVVSRAFAGVEAGYLDDIDIDVEDADTGRGPVGRAIRSREVAVAQRIVDDPDFEPWREDALERGYRSSAAVPLVSGEALYGVLCVYSERPEAFDDEERAVLAELGETVGYAIAAVERKRALSSDAVVELELHLDEAPLFSELADALDTTVALDGAVGRADGTTLLTLSVAATEEETAAGAAQSLDGVRHASAVGHADDATLLEVLVDGDTIVSTLADGGATVRTARADTTGCTVVVDVAEHADVRGVVETLSRVATGVDLVARRERDRPLRSRTAFRAKLDERLTARQATTLEAAYRAGYFERPRRRSGQEVAESLDISPSTFTQHLRAAERKLFALVYDHDTEE</sequence>
<keyword evidence="1" id="KW-0808">Transferase</keyword>
<feature type="domain" description="Response regulatory" evidence="7">
    <location>
        <begin position="24"/>
        <end position="136"/>
    </location>
</feature>
<dbReference type="InterPro" id="IPR000700">
    <property type="entry name" value="PAS-assoc_C"/>
</dbReference>
<dbReference type="Gene3D" id="3.30.450.40">
    <property type="match status" value="1"/>
</dbReference>
<keyword evidence="2" id="KW-0418">Kinase</keyword>
<feature type="domain" description="PAC" evidence="9">
    <location>
        <begin position="220"/>
        <end position="270"/>
    </location>
</feature>
<dbReference type="InterPro" id="IPR001610">
    <property type="entry name" value="PAC"/>
</dbReference>
<dbReference type="Pfam" id="PF00072">
    <property type="entry name" value="Response_reg"/>
    <property type="match status" value="1"/>
</dbReference>
<dbReference type="Gene3D" id="3.30.450.20">
    <property type="entry name" value="PAS domain"/>
    <property type="match status" value="2"/>
</dbReference>
<evidence type="ECO:0000313" key="11">
    <source>
        <dbReference type="Proteomes" id="UP001597187"/>
    </source>
</evidence>
<feature type="domain" description="PAS" evidence="8">
    <location>
        <begin position="271"/>
        <end position="341"/>
    </location>
</feature>
<gene>
    <name evidence="10" type="ORF">ACFSBT_10580</name>
</gene>
<dbReference type="Pfam" id="PF04967">
    <property type="entry name" value="HTH_10"/>
    <property type="match status" value="1"/>
</dbReference>
<dbReference type="SMART" id="SM00086">
    <property type="entry name" value="PAC"/>
    <property type="match status" value="2"/>
</dbReference>
<evidence type="ECO:0000256" key="5">
    <source>
        <dbReference type="PROSITE-ProRule" id="PRU00169"/>
    </source>
</evidence>
<dbReference type="SMART" id="SM00448">
    <property type="entry name" value="REC"/>
    <property type="match status" value="1"/>
</dbReference>
<evidence type="ECO:0000259" key="9">
    <source>
        <dbReference type="PROSITE" id="PS50113"/>
    </source>
</evidence>
<name>A0ABD6AWQ6_9EURY</name>
<comment type="caution">
    <text evidence="10">The sequence shown here is derived from an EMBL/GenBank/DDBJ whole genome shotgun (WGS) entry which is preliminary data.</text>
</comment>
<dbReference type="InterPro" id="IPR031803">
    <property type="entry name" value="BAT_GAF/HTH-assoc"/>
</dbReference>
<dbReference type="PANTHER" id="PTHR34236">
    <property type="entry name" value="DIMETHYL SULFOXIDE REDUCTASE TRANSCRIPTIONAL ACTIVATOR"/>
    <property type="match status" value="1"/>
</dbReference>
<dbReference type="InterPro" id="IPR011006">
    <property type="entry name" value="CheY-like_superfamily"/>
</dbReference>
<evidence type="ECO:0000256" key="1">
    <source>
        <dbReference type="ARBA" id="ARBA00022679"/>
    </source>
</evidence>
<dbReference type="EMBL" id="JBHUDC010000005">
    <property type="protein sequence ID" value="MFD1513723.1"/>
    <property type="molecule type" value="Genomic_DNA"/>
</dbReference>
<dbReference type="AlphaFoldDB" id="A0ABD6AWQ6"/>
<dbReference type="CDD" id="cd00156">
    <property type="entry name" value="REC"/>
    <property type="match status" value="1"/>
</dbReference>
<evidence type="ECO:0000256" key="4">
    <source>
        <dbReference type="ARBA" id="ARBA00023163"/>
    </source>
</evidence>
<dbReference type="Pfam" id="PF08448">
    <property type="entry name" value="PAS_4"/>
    <property type="match status" value="1"/>
</dbReference>
<comment type="caution">
    <text evidence="5">Lacks conserved residue(s) required for the propagation of feature annotation.</text>
</comment>
<dbReference type="SMART" id="SM00091">
    <property type="entry name" value="PAS"/>
    <property type="match status" value="2"/>
</dbReference>
<dbReference type="InterPro" id="IPR036388">
    <property type="entry name" value="WH-like_DNA-bd_sf"/>
</dbReference>
<dbReference type="InterPro" id="IPR003018">
    <property type="entry name" value="GAF"/>
</dbReference>
<dbReference type="SUPFAM" id="SSF55785">
    <property type="entry name" value="PYP-like sensor domain (PAS domain)"/>
    <property type="match status" value="2"/>
</dbReference>
<dbReference type="GO" id="GO:0016301">
    <property type="term" value="F:kinase activity"/>
    <property type="evidence" value="ECO:0007669"/>
    <property type="project" value="UniProtKB-KW"/>
</dbReference>
<dbReference type="SMART" id="SM00065">
    <property type="entry name" value="GAF"/>
    <property type="match status" value="1"/>
</dbReference>
<dbReference type="InterPro" id="IPR000014">
    <property type="entry name" value="PAS"/>
</dbReference>
<dbReference type="CDD" id="cd00130">
    <property type="entry name" value="PAS"/>
    <property type="match status" value="2"/>
</dbReference>
<evidence type="ECO:0000259" key="8">
    <source>
        <dbReference type="PROSITE" id="PS50112"/>
    </source>
</evidence>
<evidence type="ECO:0000256" key="2">
    <source>
        <dbReference type="ARBA" id="ARBA00022777"/>
    </source>
</evidence>
<dbReference type="Gene3D" id="3.40.50.2300">
    <property type="match status" value="1"/>
</dbReference>
<evidence type="ECO:0000256" key="3">
    <source>
        <dbReference type="ARBA" id="ARBA00023015"/>
    </source>
</evidence>
<reference evidence="10 11" key="1">
    <citation type="journal article" date="2019" name="Int. J. Syst. Evol. Microbiol.">
        <title>The Global Catalogue of Microorganisms (GCM) 10K type strain sequencing project: providing services to taxonomists for standard genome sequencing and annotation.</title>
        <authorList>
            <consortium name="The Broad Institute Genomics Platform"/>
            <consortium name="The Broad Institute Genome Sequencing Center for Infectious Disease"/>
            <person name="Wu L."/>
            <person name="Ma J."/>
        </authorList>
    </citation>
    <scope>NUCLEOTIDE SEQUENCE [LARGE SCALE GENOMIC DNA]</scope>
    <source>
        <strain evidence="10 11">CGMCC 1.12563</strain>
    </source>
</reference>
<dbReference type="PROSITE" id="PS50113">
    <property type="entry name" value="PAC"/>
    <property type="match status" value="2"/>
</dbReference>
<dbReference type="PANTHER" id="PTHR34236:SF1">
    <property type="entry name" value="DIMETHYL SULFOXIDE REDUCTASE TRANSCRIPTIONAL ACTIVATOR"/>
    <property type="match status" value="1"/>
</dbReference>
<keyword evidence="4" id="KW-0804">Transcription</keyword>
<dbReference type="RefSeq" id="WP_250873693.1">
    <property type="nucleotide sequence ID" value="NZ_JALXFV010000005.1"/>
</dbReference>
<dbReference type="InterPro" id="IPR035965">
    <property type="entry name" value="PAS-like_dom_sf"/>
</dbReference>
<evidence type="ECO:0000259" key="7">
    <source>
        <dbReference type="PROSITE" id="PS50110"/>
    </source>
</evidence>
<dbReference type="Pfam" id="PF13185">
    <property type="entry name" value="GAF_2"/>
    <property type="match status" value="1"/>
</dbReference>
<dbReference type="Proteomes" id="UP001597187">
    <property type="component" value="Unassembled WGS sequence"/>
</dbReference>
<evidence type="ECO:0000313" key="10">
    <source>
        <dbReference type="EMBL" id="MFD1513723.1"/>
    </source>
</evidence>
<feature type="domain" description="PAS" evidence="8">
    <location>
        <begin position="144"/>
        <end position="218"/>
    </location>
</feature>
<accession>A0ABD6AWQ6</accession>
<dbReference type="SUPFAM" id="SSF55781">
    <property type="entry name" value="GAF domain-like"/>
    <property type="match status" value="1"/>
</dbReference>
<feature type="region of interest" description="Disordered" evidence="6">
    <location>
        <begin position="1"/>
        <end position="21"/>
    </location>
</feature>
<dbReference type="PROSITE" id="PS50110">
    <property type="entry name" value="RESPONSE_REGULATORY"/>
    <property type="match status" value="1"/>
</dbReference>
<dbReference type="NCBIfam" id="TIGR00229">
    <property type="entry name" value="sensory_box"/>
    <property type="match status" value="2"/>
</dbReference>
<keyword evidence="3" id="KW-0805">Transcription regulation</keyword>
<dbReference type="InterPro" id="IPR013656">
    <property type="entry name" value="PAS_4"/>
</dbReference>
<dbReference type="InterPro" id="IPR001789">
    <property type="entry name" value="Sig_transdc_resp-reg_receiver"/>
</dbReference>
<feature type="domain" description="PAC" evidence="9">
    <location>
        <begin position="344"/>
        <end position="396"/>
    </location>
</feature>
<dbReference type="SUPFAM" id="SSF52172">
    <property type="entry name" value="CheY-like"/>
    <property type="match status" value="1"/>
</dbReference>
<organism evidence="10 11">
    <name type="scientific">Halomarina rubra</name>
    <dbReference type="NCBI Taxonomy" id="2071873"/>
    <lineage>
        <taxon>Archaea</taxon>
        <taxon>Methanobacteriati</taxon>
        <taxon>Methanobacteriota</taxon>
        <taxon>Stenosarchaea group</taxon>
        <taxon>Halobacteria</taxon>
        <taxon>Halobacteriales</taxon>
        <taxon>Natronomonadaceae</taxon>
        <taxon>Halomarina</taxon>
    </lineage>
</organism>
<protein>
    <submittedName>
        <fullName evidence="10">PAS domain S-box protein</fullName>
    </submittedName>
</protein>
<dbReference type="Pfam" id="PF13426">
    <property type="entry name" value="PAS_9"/>
    <property type="match status" value="1"/>
</dbReference>
<proteinExistence type="predicted"/>
<dbReference type="InterPro" id="IPR007050">
    <property type="entry name" value="HTH_bacterioopsin"/>
</dbReference>
<dbReference type="Pfam" id="PF15915">
    <property type="entry name" value="BAT"/>
    <property type="match status" value="1"/>
</dbReference>
<dbReference type="PROSITE" id="PS50112">
    <property type="entry name" value="PAS"/>
    <property type="match status" value="2"/>
</dbReference>
<dbReference type="Gene3D" id="1.10.10.10">
    <property type="entry name" value="Winged helix-like DNA-binding domain superfamily/Winged helix DNA-binding domain"/>
    <property type="match status" value="1"/>
</dbReference>